<evidence type="ECO:0000313" key="2">
    <source>
        <dbReference type="EMBL" id="PEH91047.1"/>
    </source>
</evidence>
<protein>
    <submittedName>
        <fullName evidence="2">Amine oxidase</fullName>
    </submittedName>
</protein>
<proteinExistence type="predicted"/>
<sequence length="341" mass="37381">MAGTACARTLVQAGFRVSVFEQEAQAGGRMGHVDTANGSFDAGVQFFTVRDPRFAQALDVTVPGLCRPWSATTIVVLDETGKKVARPNGKEHHWVACPGMGDLVRTWAAPLERHGMLHTRTQVQALERDRLHPDQWQLRVSSPDDAPNVYAGFDAVVLAIPAPAATLLLRGSGVQSPLTLPLSEVEMEPCWTMMLSFPQAMQPGVTTLGPDWNVASSTHHRIAWLARESSKPGRSLKERWTVHASAEWSHKHQNDSPARVLAKLHKAFTEVTGIRVQPSHMDVRLWPHARTSTPLGQSFAWDSHEQFGVCGDWCVGMRVEDAFLSGLDLALAIADQVDNPA</sequence>
<organism evidence="2 3">
    <name type="scientific">Comamonas terrigena</name>
    <dbReference type="NCBI Taxonomy" id="32013"/>
    <lineage>
        <taxon>Bacteria</taxon>
        <taxon>Pseudomonadati</taxon>
        <taxon>Pseudomonadota</taxon>
        <taxon>Betaproteobacteria</taxon>
        <taxon>Burkholderiales</taxon>
        <taxon>Comamonadaceae</taxon>
        <taxon>Comamonas</taxon>
    </lineage>
</organism>
<dbReference type="STRING" id="1219032.GCA_001515545_01267"/>
<evidence type="ECO:0000313" key="3">
    <source>
        <dbReference type="Proteomes" id="UP000220246"/>
    </source>
</evidence>
<feature type="domain" description="Amine oxidase" evidence="1">
    <location>
        <begin position="1"/>
        <end position="56"/>
    </location>
</feature>
<dbReference type="Gene3D" id="3.50.50.60">
    <property type="entry name" value="FAD/NAD(P)-binding domain"/>
    <property type="match status" value="1"/>
</dbReference>
<reference evidence="3" key="1">
    <citation type="submission" date="2017-09" db="EMBL/GenBank/DDBJ databases">
        <title>FDA dAtabase for Regulatory Grade micrObial Sequences (FDA-ARGOS): Supporting development and validation of Infectious Disease Dx tests.</title>
        <authorList>
            <person name="Minogue T."/>
            <person name="Wolcott M."/>
            <person name="Wasieloski L."/>
            <person name="Aguilar W."/>
            <person name="Moore D."/>
            <person name="Tallon L."/>
            <person name="Sadzewicz L."/>
            <person name="Ott S."/>
            <person name="Zhao X."/>
            <person name="Nagaraj S."/>
            <person name="Vavikolanu K."/>
            <person name="Aluvathingal J."/>
            <person name="Nadendla S."/>
            <person name="Sichtig H."/>
        </authorList>
    </citation>
    <scope>NUCLEOTIDE SEQUENCE [LARGE SCALE GENOMIC DNA]</scope>
    <source>
        <strain evidence="3">FDAARGOS_394</strain>
    </source>
</reference>
<gene>
    <name evidence="2" type="ORF">CRM82_12165</name>
</gene>
<name>A0A2A7V0L9_COMTR</name>
<dbReference type="SUPFAM" id="SSF51905">
    <property type="entry name" value="FAD/NAD(P)-binding domain"/>
    <property type="match status" value="1"/>
</dbReference>
<accession>A0A2A7V0L9</accession>
<dbReference type="Gene3D" id="3.90.660.10">
    <property type="match status" value="1"/>
</dbReference>
<comment type="caution">
    <text evidence="2">The sequence shown here is derived from an EMBL/GenBank/DDBJ whole genome shotgun (WGS) entry which is preliminary data.</text>
</comment>
<dbReference type="Pfam" id="PF01593">
    <property type="entry name" value="Amino_oxidase"/>
    <property type="match status" value="2"/>
</dbReference>
<keyword evidence="3" id="KW-1185">Reference proteome</keyword>
<dbReference type="AlphaFoldDB" id="A0A2A7V0L9"/>
<dbReference type="EMBL" id="PDEA01000001">
    <property type="protein sequence ID" value="PEH91047.1"/>
    <property type="molecule type" value="Genomic_DNA"/>
</dbReference>
<feature type="domain" description="Amine oxidase" evidence="1">
    <location>
        <begin position="90"/>
        <end position="330"/>
    </location>
</feature>
<evidence type="ECO:0000259" key="1">
    <source>
        <dbReference type="Pfam" id="PF01593"/>
    </source>
</evidence>
<dbReference type="InterPro" id="IPR002937">
    <property type="entry name" value="Amino_oxidase"/>
</dbReference>
<dbReference type="PANTHER" id="PTHR16128:SF5">
    <property type="entry name" value="FAD_NAD(P)-BINDING OXIDOREDUCTASE FAMILY PROTEIN"/>
    <property type="match status" value="1"/>
</dbReference>
<dbReference type="GO" id="GO:0016491">
    <property type="term" value="F:oxidoreductase activity"/>
    <property type="evidence" value="ECO:0007669"/>
    <property type="project" value="InterPro"/>
</dbReference>
<dbReference type="PANTHER" id="PTHR16128">
    <property type="entry name" value="FAD/NAD(P)-BINDING OXIDOREDUCTASE FAMILY PROTEIN"/>
    <property type="match status" value="1"/>
</dbReference>
<dbReference type="InterPro" id="IPR036188">
    <property type="entry name" value="FAD/NAD-bd_sf"/>
</dbReference>
<dbReference type="Proteomes" id="UP000220246">
    <property type="component" value="Unassembled WGS sequence"/>
</dbReference>